<keyword evidence="8" id="KW-0732">Signal</keyword>
<feature type="domain" description="Tyrosine-protein phosphatase" evidence="10">
    <location>
        <begin position="1601"/>
        <end position="1859"/>
    </location>
</feature>
<dbReference type="InterPro" id="IPR018378">
    <property type="entry name" value="C-type_lectin_CS"/>
</dbReference>
<feature type="domain" description="C-type lectin" evidence="9">
    <location>
        <begin position="600"/>
        <end position="725"/>
    </location>
</feature>
<feature type="signal peptide" evidence="8">
    <location>
        <begin position="1"/>
        <end position="24"/>
    </location>
</feature>
<feature type="domain" description="Tyrosine specific protein phosphatases" evidence="11">
    <location>
        <begin position="1775"/>
        <end position="1850"/>
    </location>
</feature>
<dbReference type="PROSITE" id="PS00383">
    <property type="entry name" value="TYR_PHOSPHATASE_1"/>
    <property type="match status" value="1"/>
</dbReference>
<name>A0AAV7KJE0_9METZ</name>
<keyword evidence="3" id="KW-0378">Hydrolase</keyword>
<keyword evidence="5" id="KW-1015">Disulfide bond</keyword>
<dbReference type="SMART" id="SM00194">
    <property type="entry name" value="PTPc"/>
    <property type="match status" value="2"/>
</dbReference>
<dbReference type="Proteomes" id="UP001165289">
    <property type="component" value="Unassembled WGS sequence"/>
</dbReference>
<dbReference type="InterPro" id="IPR016187">
    <property type="entry name" value="CTDL_fold"/>
</dbReference>
<dbReference type="CDD" id="cd00047">
    <property type="entry name" value="PTPc"/>
    <property type="match status" value="2"/>
</dbReference>
<dbReference type="InterPro" id="IPR003595">
    <property type="entry name" value="Tyr_Pase_cat"/>
</dbReference>
<dbReference type="SMART" id="SM00404">
    <property type="entry name" value="PTPc_motif"/>
    <property type="match status" value="2"/>
</dbReference>
<feature type="transmembrane region" description="Helical" evidence="7">
    <location>
        <begin position="1178"/>
        <end position="1206"/>
    </location>
</feature>
<dbReference type="InterPro" id="IPR036179">
    <property type="entry name" value="Ig-like_dom_sf"/>
</dbReference>
<dbReference type="SUPFAM" id="SSF56436">
    <property type="entry name" value="C-type lectin-like"/>
    <property type="match status" value="6"/>
</dbReference>
<feature type="domain" description="C-type lectin" evidence="9">
    <location>
        <begin position="746"/>
        <end position="852"/>
    </location>
</feature>
<accession>A0AAV7KJE0</accession>
<feature type="domain" description="C-type lectin" evidence="9">
    <location>
        <begin position="467"/>
        <end position="583"/>
    </location>
</feature>
<organism evidence="13 14">
    <name type="scientific">Oopsacas minuta</name>
    <dbReference type="NCBI Taxonomy" id="111878"/>
    <lineage>
        <taxon>Eukaryota</taxon>
        <taxon>Metazoa</taxon>
        <taxon>Porifera</taxon>
        <taxon>Hexactinellida</taxon>
        <taxon>Hexasterophora</taxon>
        <taxon>Lyssacinosida</taxon>
        <taxon>Leucopsacidae</taxon>
        <taxon>Oopsacas</taxon>
    </lineage>
</organism>
<dbReference type="InterPro" id="IPR000387">
    <property type="entry name" value="Tyr_Pase_dom"/>
</dbReference>
<evidence type="ECO:0000256" key="6">
    <source>
        <dbReference type="ARBA" id="ARBA00051722"/>
    </source>
</evidence>
<evidence type="ECO:0000313" key="14">
    <source>
        <dbReference type="Proteomes" id="UP001165289"/>
    </source>
</evidence>
<evidence type="ECO:0000259" key="10">
    <source>
        <dbReference type="PROSITE" id="PS50055"/>
    </source>
</evidence>
<evidence type="ECO:0000256" key="4">
    <source>
        <dbReference type="ARBA" id="ARBA00022912"/>
    </source>
</evidence>
<dbReference type="InterPro" id="IPR001304">
    <property type="entry name" value="C-type_lectin-like"/>
</dbReference>
<dbReference type="PRINTS" id="PR00700">
    <property type="entry name" value="PRTYPHPHTASE"/>
</dbReference>
<reference evidence="13 14" key="1">
    <citation type="journal article" date="2023" name="BMC Biol.">
        <title>The compact genome of the sponge Oopsacas minuta (Hexactinellida) is lacking key metazoan core genes.</title>
        <authorList>
            <person name="Santini S."/>
            <person name="Schenkelaars Q."/>
            <person name="Jourda C."/>
            <person name="Duchesne M."/>
            <person name="Belahbib H."/>
            <person name="Rocher C."/>
            <person name="Selva M."/>
            <person name="Riesgo A."/>
            <person name="Vervoort M."/>
            <person name="Leys S.P."/>
            <person name="Kodjabachian L."/>
            <person name="Le Bivic A."/>
            <person name="Borchiellini C."/>
            <person name="Claverie J.M."/>
            <person name="Renard E."/>
        </authorList>
    </citation>
    <scope>NUCLEOTIDE SEQUENCE [LARGE SCALE GENOMIC DNA]</scope>
    <source>
        <strain evidence="13">SPO-2</strain>
    </source>
</reference>
<dbReference type="EMBL" id="JAKMXF010000017">
    <property type="protein sequence ID" value="KAI6661261.1"/>
    <property type="molecule type" value="Genomic_DNA"/>
</dbReference>
<dbReference type="PROSITE" id="PS50056">
    <property type="entry name" value="TYR_PHOSPHATASE_2"/>
    <property type="match status" value="2"/>
</dbReference>
<feature type="domain" description="C-type lectin" evidence="9">
    <location>
        <begin position="33"/>
        <end position="164"/>
    </location>
</feature>
<evidence type="ECO:0000256" key="3">
    <source>
        <dbReference type="ARBA" id="ARBA00022801"/>
    </source>
</evidence>
<dbReference type="SMART" id="SM00034">
    <property type="entry name" value="CLECT"/>
    <property type="match status" value="6"/>
</dbReference>
<dbReference type="Pfam" id="PF00102">
    <property type="entry name" value="Y_phosphatase"/>
    <property type="match status" value="2"/>
</dbReference>
<dbReference type="Pfam" id="PF00059">
    <property type="entry name" value="Lectin_C"/>
    <property type="match status" value="6"/>
</dbReference>
<evidence type="ECO:0000259" key="11">
    <source>
        <dbReference type="PROSITE" id="PS50056"/>
    </source>
</evidence>
<evidence type="ECO:0000313" key="13">
    <source>
        <dbReference type="EMBL" id="KAI6661261.1"/>
    </source>
</evidence>
<dbReference type="InterPro" id="IPR007110">
    <property type="entry name" value="Ig-like_dom"/>
</dbReference>
<dbReference type="SUPFAM" id="SSF48726">
    <property type="entry name" value="Immunoglobulin"/>
    <property type="match status" value="1"/>
</dbReference>
<feature type="domain" description="Tyrosine-protein phosphatase" evidence="10">
    <location>
        <begin position="1315"/>
        <end position="1570"/>
    </location>
</feature>
<evidence type="ECO:0000259" key="9">
    <source>
        <dbReference type="PROSITE" id="PS50041"/>
    </source>
</evidence>
<feature type="domain" description="Tyrosine specific protein phosphatases" evidence="11">
    <location>
        <begin position="1487"/>
        <end position="1561"/>
    </location>
</feature>
<evidence type="ECO:0000256" key="1">
    <source>
        <dbReference type="ARBA" id="ARBA00009580"/>
    </source>
</evidence>
<comment type="similarity">
    <text evidence="1">Belongs to the protein-tyrosine phosphatase family.</text>
</comment>
<comment type="catalytic activity">
    <reaction evidence="6">
        <text>O-phospho-L-tyrosyl-[protein] + H2O = L-tyrosyl-[protein] + phosphate</text>
        <dbReference type="Rhea" id="RHEA:10684"/>
        <dbReference type="Rhea" id="RHEA-COMP:10136"/>
        <dbReference type="Rhea" id="RHEA-COMP:20101"/>
        <dbReference type="ChEBI" id="CHEBI:15377"/>
        <dbReference type="ChEBI" id="CHEBI:43474"/>
        <dbReference type="ChEBI" id="CHEBI:46858"/>
        <dbReference type="ChEBI" id="CHEBI:61978"/>
        <dbReference type="EC" id="3.1.3.48"/>
    </reaction>
</comment>
<dbReference type="PROSITE" id="PS50041">
    <property type="entry name" value="C_TYPE_LECTIN_2"/>
    <property type="match status" value="6"/>
</dbReference>
<dbReference type="PROSITE" id="PS00615">
    <property type="entry name" value="C_TYPE_LECTIN_1"/>
    <property type="match status" value="3"/>
</dbReference>
<keyword evidence="7" id="KW-0812">Transmembrane</keyword>
<dbReference type="Gene3D" id="3.90.190.10">
    <property type="entry name" value="Protein tyrosine phosphatase superfamily"/>
    <property type="match status" value="2"/>
</dbReference>
<keyword evidence="4" id="KW-0904">Protein phosphatase</keyword>
<dbReference type="SUPFAM" id="SSF52799">
    <property type="entry name" value="(Phosphotyrosine protein) phosphatases II"/>
    <property type="match status" value="2"/>
</dbReference>
<feature type="domain" description="C-type lectin" evidence="9">
    <location>
        <begin position="188"/>
        <end position="294"/>
    </location>
</feature>
<dbReference type="CDD" id="cd00037">
    <property type="entry name" value="CLECT"/>
    <property type="match status" value="6"/>
</dbReference>
<feature type="domain" description="Ig-like" evidence="12">
    <location>
        <begin position="874"/>
        <end position="973"/>
    </location>
</feature>
<dbReference type="PROSITE" id="PS50835">
    <property type="entry name" value="IG_LIKE"/>
    <property type="match status" value="1"/>
</dbReference>
<gene>
    <name evidence="13" type="ORF">LOD99_10082</name>
</gene>
<evidence type="ECO:0000256" key="7">
    <source>
        <dbReference type="SAM" id="Phobius"/>
    </source>
</evidence>
<keyword evidence="14" id="KW-1185">Reference proteome</keyword>
<comment type="caution">
    <text evidence="13">The sequence shown here is derived from an EMBL/GenBank/DDBJ whole genome shotgun (WGS) entry which is preliminary data.</text>
</comment>
<dbReference type="EC" id="3.1.3.48" evidence="2"/>
<protein>
    <recommendedName>
        <fullName evidence="2">protein-tyrosine-phosphatase</fullName>
        <ecNumber evidence="2">3.1.3.48</ecNumber>
    </recommendedName>
</protein>
<dbReference type="PANTHER" id="PTHR19134:SF562">
    <property type="entry name" value="PROTEIN-TYROSINE-PHOSPHATASE"/>
    <property type="match status" value="1"/>
</dbReference>
<sequence length="1864" mass="213074">MKTWLYAVRIICVIICSFIQIQTAQDPVREITFNNSTFAIFTTIVGSNDTHISWTDARDVCKNWGGNLATIKSKQEDTLFYYLTNINEYFASWIGLNDRGMGNEAGTDANSFRWEDGSDSTYRQFATAPEEEAYPRATNDNSDCVSFRYRRGQGLSNGWHDRHCGDGSTVFSYFCQRPGISNGCDLIYENFCYQIFTASEGISWYDAQSTCSVWGGDLTSVPLKRVNNFLYTIVPDPTSKYWIGLYDDNGDESFNWIDGTQVRYTNYVSNAPNDFNSMSCITMETDGKWNNYDCGDDINNYICRRNSNFIAVYGLLRELTYDDSTFAIFTTFPKISWTAAQDSCISWGGNLTTIKSQQEDTLLYYLTDIDPYFASWIGLNDRTNEANTNSNLFVWVDGNDNNYRQFATSPESEVYPRAETEESDCVSFRYNRLNGLSNGWHDRNCDAAVFSYYCQKFATSNGCDIIYEGFCYQVFEESDDGISWFDAQSTCSVWGGDLTSVPSERMNNFLYTIVLDTTNKYWIGLYDDNGDESFNWIDGTQVSYTNYVSNAPNNFNSMSCIAMETDGKWNNYDCDNMNDFICKRDSNDITELDVMRNLTYDDSTFAIFTTFPKISWTAAQDSCISWGGNLTTIKSQQEDTLLYYLTDINLYFASWIGLNDRTNEANTNSNLFVWVDGNDNNYRQFATSPESEVYPRAETVESDCVSFRYNRLNGLSNGWHDRNCDAAVFSYYCQKLATSNGCDLIYEETCYRAFEHTDGISWFDAQSTCSVWGGDLTSIPSERVNNFLYTIVPDTISKYWIGLYDENGDESFNWIDGTQVSYTNYLSNAPKDFNSGSCVVMKTDGKWKNVNCANRLNNFICRRSHNYITGYTTPNFISTLTEGIIQNGSVLSPTEDAITISCTVSNPIYGVEWYYRSLIDNEEINKTSLSRLSTDTGISSLNISSNQHGYYSCIINTDSVYSVYVVNSSYLISVTSLDNPSQQIDYTVGSTTSMLYYSVSDISDSSLRWTTDTISNGDTQEYSNEYTNPIDLSIIFSDVGAGVQTLSCFYRMSPVTLLGSLQIAIRDTATLTISYEGYSNTFSDANNPMFPSPERITIRSNAENVTFICSQCLMIHFINQNKLTNITTLPYNIPVLSEENEGIYMLVRETASGVQYITASVYIEVDIPTVPAIENSMLVVYIVAPIVIIIAMLMLIIIVIFVVWLIMYKRRDSKKFNQNDKRSKRSTIRLKRIEDDSIEDDTTAGLDEGYMVLGELLPKEKTPESQPREDIQQKSFTETINYEEVSEVMDPRMLPIPIDIFKTHMNTLWKRETLLQEEYESLGGKEHRYPCTTARTEENKTKNRFKLIYPYDKHRVILQHTDHDATDYINASHIPGVYVKEKFIAAQGPKENTLQSFWQMIIENEIVNIVMVTNLVESGRRKCETYFPVSIGSTLVIEPYDITLEKEDIFTGYAIKIMKVHFPGGTVCIKHFHFTAWPDHDVPLLYDELLLFVTNVQESLVKTKAPILVHCSAGVGRTGTFLTLYNLLSTIQQTKPISIYRIVHEMREYRPQMVQTFAQYKFIYLCVLEILLGSTSVSTKEFMNTYKLYMQSEDEGYVSLFYQQFSELNYQCEKGFIPVCKDALLEINKDKNPVKHVLPSDSNRVGLSSPPWEGDYINATSLDLGEIIITIHPTTDTLRDFYQLIYQMEPILVVMLSSPLKLRQIEQDKSNRKVYWPTPGKPLQAEPFVLTCINSEKSVFIRNTINLHHTIDNSSRSFTQIIATNWNENEEPNLECTIILLQTIFEFRQHSPNVPIIIHCEDGAGKSCVLYTVYKAIKDSRNKGTIDIFHIVKKLRSERMNTMTNLSHFVSCFSLMNEYCFKVK</sequence>
<dbReference type="GO" id="GO:0004725">
    <property type="term" value="F:protein tyrosine phosphatase activity"/>
    <property type="evidence" value="ECO:0007669"/>
    <property type="project" value="UniProtKB-EC"/>
</dbReference>
<feature type="chain" id="PRO_5043731373" description="protein-tyrosine-phosphatase" evidence="8">
    <location>
        <begin position="25"/>
        <end position="1864"/>
    </location>
</feature>
<keyword evidence="7" id="KW-0472">Membrane</keyword>
<dbReference type="InterPro" id="IPR000242">
    <property type="entry name" value="PTP_cat"/>
</dbReference>
<dbReference type="InterPro" id="IPR050348">
    <property type="entry name" value="Protein-Tyr_Phosphatase"/>
</dbReference>
<dbReference type="FunFam" id="3.90.190.10:FF:000102">
    <property type="entry name" value="Receptor-type tyrosine-protein phosphatase"/>
    <property type="match status" value="1"/>
</dbReference>
<dbReference type="InterPro" id="IPR016130">
    <property type="entry name" value="Tyr_Pase_AS"/>
</dbReference>
<dbReference type="PANTHER" id="PTHR19134">
    <property type="entry name" value="RECEPTOR-TYPE TYROSINE-PROTEIN PHOSPHATASE"/>
    <property type="match status" value="1"/>
</dbReference>
<evidence type="ECO:0000256" key="5">
    <source>
        <dbReference type="ARBA" id="ARBA00023157"/>
    </source>
</evidence>
<dbReference type="InterPro" id="IPR016186">
    <property type="entry name" value="C-type_lectin-like/link_sf"/>
</dbReference>
<keyword evidence="13" id="KW-0675">Receptor</keyword>
<proteinExistence type="inferred from homology"/>
<evidence type="ECO:0000256" key="2">
    <source>
        <dbReference type="ARBA" id="ARBA00013064"/>
    </source>
</evidence>
<keyword evidence="7" id="KW-1133">Transmembrane helix</keyword>
<dbReference type="PROSITE" id="PS50055">
    <property type="entry name" value="TYR_PHOSPHATASE_PTP"/>
    <property type="match status" value="2"/>
</dbReference>
<evidence type="ECO:0000256" key="8">
    <source>
        <dbReference type="SAM" id="SignalP"/>
    </source>
</evidence>
<dbReference type="Gene3D" id="3.10.100.10">
    <property type="entry name" value="Mannose-Binding Protein A, subunit A"/>
    <property type="match status" value="6"/>
</dbReference>
<evidence type="ECO:0000259" key="12">
    <source>
        <dbReference type="PROSITE" id="PS50835"/>
    </source>
</evidence>
<feature type="domain" description="C-type lectin" evidence="9">
    <location>
        <begin position="321"/>
        <end position="446"/>
    </location>
</feature>
<dbReference type="InterPro" id="IPR029021">
    <property type="entry name" value="Prot-tyrosine_phosphatase-like"/>
</dbReference>